<accession>A0A1W1VQ72</accession>
<dbReference type="Pfam" id="PF02897">
    <property type="entry name" value="Peptidase_S9_N"/>
    <property type="match status" value="1"/>
</dbReference>
<name>A0A1W1VQ72_9DEIO</name>
<dbReference type="PANTHER" id="PTHR42881">
    <property type="entry name" value="PROLYL ENDOPEPTIDASE"/>
    <property type="match status" value="1"/>
</dbReference>
<evidence type="ECO:0000256" key="1">
    <source>
        <dbReference type="ARBA" id="ARBA00001070"/>
    </source>
</evidence>
<dbReference type="GO" id="GO:0005829">
    <property type="term" value="C:cytosol"/>
    <property type="evidence" value="ECO:0007669"/>
    <property type="project" value="TreeGrafter"/>
</dbReference>
<dbReference type="InterPro" id="IPR051167">
    <property type="entry name" value="Prolyl_oligopep/macrocyclase"/>
</dbReference>
<keyword evidence="5" id="KW-0378">Hydrolase</keyword>
<evidence type="ECO:0000256" key="2">
    <source>
        <dbReference type="ARBA" id="ARBA00005228"/>
    </source>
</evidence>
<organism evidence="9 10">
    <name type="scientific">Deinococcus hopiensis KR-140</name>
    <dbReference type="NCBI Taxonomy" id="695939"/>
    <lineage>
        <taxon>Bacteria</taxon>
        <taxon>Thermotogati</taxon>
        <taxon>Deinococcota</taxon>
        <taxon>Deinococci</taxon>
        <taxon>Deinococcales</taxon>
        <taxon>Deinococcaceae</taxon>
        <taxon>Deinococcus</taxon>
    </lineage>
</organism>
<dbReference type="InterPro" id="IPR029058">
    <property type="entry name" value="AB_hydrolase_fold"/>
</dbReference>
<protein>
    <recommendedName>
        <fullName evidence="3">prolyl oligopeptidase</fullName>
        <ecNumber evidence="3">3.4.21.26</ecNumber>
    </recommendedName>
</protein>
<dbReference type="STRING" id="695939.SAMN00790413_02862"/>
<dbReference type="EC" id="3.4.21.26" evidence="3"/>
<dbReference type="PANTHER" id="PTHR42881:SF2">
    <property type="entry name" value="PROLYL ENDOPEPTIDASE"/>
    <property type="match status" value="1"/>
</dbReference>
<feature type="domain" description="Peptidase S9A N-terminal" evidence="8">
    <location>
        <begin position="13"/>
        <end position="415"/>
    </location>
</feature>
<gene>
    <name evidence="9" type="ORF">SAMN00790413_02862</name>
</gene>
<keyword evidence="10" id="KW-1185">Reference proteome</keyword>
<evidence type="ECO:0000256" key="3">
    <source>
        <dbReference type="ARBA" id="ARBA00011897"/>
    </source>
</evidence>
<reference evidence="9 10" key="1">
    <citation type="submission" date="2017-04" db="EMBL/GenBank/DDBJ databases">
        <authorList>
            <person name="Afonso C.L."/>
            <person name="Miller P.J."/>
            <person name="Scott M.A."/>
            <person name="Spackman E."/>
            <person name="Goraichik I."/>
            <person name="Dimitrov K.M."/>
            <person name="Suarez D.L."/>
            <person name="Swayne D.E."/>
        </authorList>
    </citation>
    <scope>NUCLEOTIDE SEQUENCE [LARGE SCALE GENOMIC DNA]</scope>
    <source>
        <strain evidence="9 10">KR-140</strain>
    </source>
</reference>
<feature type="domain" description="Peptidase S9 prolyl oligopeptidase catalytic" evidence="7">
    <location>
        <begin position="475"/>
        <end position="688"/>
    </location>
</feature>
<keyword evidence="4" id="KW-0645">Protease</keyword>
<dbReference type="Proteomes" id="UP000192582">
    <property type="component" value="Unassembled WGS sequence"/>
</dbReference>
<dbReference type="EMBL" id="FWWU01000009">
    <property type="protein sequence ID" value="SMB95486.1"/>
    <property type="molecule type" value="Genomic_DNA"/>
</dbReference>
<evidence type="ECO:0000256" key="6">
    <source>
        <dbReference type="ARBA" id="ARBA00022825"/>
    </source>
</evidence>
<dbReference type="PRINTS" id="PR00862">
    <property type="entry name" value="PROLIGOPTASE"/>
</dbReference>
<dbReference type="AlphaFoldDB" id="A0A1W1VQ72"/>
<evidence type="ECO:0000313" key="9">
    <source>
        <dbReference type="EMBL" id="SMB95486.1"/>
    </source>
</evidence>
<dbReference type="InterPro" id="IPR002470">
    <property type="entry name" value="Peptidase_S9A"/>
</dbReference>
<dbReference type="Pfam" id="PF00326">
    <property type="entry name" value="Peptidase_S9"/>
    <property type="match status" value="1"/>
</dbReference>
<dbReference type="GO" id="GO:0070012">
    <property type="term" value="F:oligopeptidase activity"/>
    <property type="evidence" value="ECO:0007669"/>
    <property type="project" value="TreeGrafter"/>
</dbReference>
<dbReference type="InterPro" id="IPR001375">
    <property type="entry name" value="Peptidase_S9_cat"/>
</dbReference>
<evidence type="ECO:0000256" key="5">
    <source>
        <dbReference type="ARBA" id="ARBA00022801"/>
    </source>
</evidence>
<dbReference type="RefSeq" id="WP_245808506.1">
    <property type="nucleotide sequence ID" value="NZ_FWWU01000009.1"/>
</dbReference>
<dbReference type="GO" id="GO:0006508">
    <property type="term" value="P:proteolysis"/>
    <property type="evidence" value="ECO:0007669"/>
    <property type="project" value="UniProtKB-KW"/>
</dbReference>
<comment type="catalytic activity">
    <reaction evidence="1">
        <text>Hydrolysis of Pro-|-Xaa &gt;&gt; Ala-|-Xaa in oligopeptides.</text>
        <dbReference type="EC" id="3.4.21.26"/>
    </reaction>
</comment>
<dbReference type="Gene3D" id="2.130.10.120">
    <property type="entry name" value="Prolyl oligopeptidase, N-terminal domain"/>
    <property type="match status" value="1"/>
</dbReference>
<evidence type="ECO:0000256" key="4">
    <source>
        <dbReference type="ARBA" id="ARBA00022670"/>
    </source>
</evidence>
<evidence type="ECO:0000313" key="10">
    <source>
        <dbReference type="Proteomes" id="UP000192582"/>
    </source>
</evidence>
<dbReference type="SUPFAM" id="SSF50993">
    <property type="entry name" value="Peptidase/esterase 'gauge' domain"/>
    <property type="match status" value="1"/>
</dbReference>
<dbReference type="InterPro" id="IPR023302">
    <property type="entry name" value="Pept_S9A_N"/>
</dbReference>
<dbReference type="FunFam" id="3.40.50.1820:FF:000005">
    <property type="entry name" value="Prolyl endopeptidase"/>
    <property type="match status" value="1"/>
</dbReference>
<proteinExistence type="inferred from homology"/>
<dbReference type="Gene3D" id="3.40.50.1820">
    <property type="entry name" value="alpha/beta hydrolase"/>
    <property type="match status" value="1"/>
</dbReference>
<comment type="similarity">
    <text evidence="2">Belongs to the peptidase S9A family.</text>
</comment>
<dbReference type="GO" id="GO:0004252">
    <property type="term" value="F:serine-type endopeptidase activity"/>
    <property type="evidence" value="ECO:0007669"/>
    <property type="project" value="UniProtKB-EC"/>
</dbReference>
<sequence length="689" mass="75653">MTSQPGSPLTYPDALRGEHVDVYTNASGSEVRVPDPYRWLEDPDAPETRAWVEAQNRVTEEVLARLPAREAYRGRLTELWNYAKSGTPWKRGARYFRQFNPGLLNQNVLEVADSPRGPWRTLLDANTLSEDGTVALMGNHISEDGERLAYSTQSGGSDWLTWRVRDVESGEDLPDRLEWSKFSGAAWHPDGSGFYYSAYSAPGEGEALTGSNRNQRLMFHRLGTEQTLDAVVMERPDQPDWGFGGSVTHDGRYLLIHVWMGTSPKNLLWVREIGSDGPFRELVSDFHAHYEVIGSDGPLLFVLTDDGAPRRRLLTWSLETGERREIVPEAGDALQEATLVPDGLLTLTLRNASHRLTLRARSGVPQREIGLPSLGSIVALSARPDSPEVFLGFTSFLHPTTPYALTLPDGTPEALAAPAVPFGADGYEVRQEFAQSRDGTRVPMFIVSRKGLGRDGANPTLLYGYGGFNISLTPAFSPSRLAWLERGGVFVYANLRGGGEYGEDWHQAGTLERKQNVFDDFISCAEHLIHTGITSPAHLGIQGGSNGGLLVGACMTQRPDLFAAAVPQVGVLDMLRYQHFTIGWAWASDYGRSDDPQMLETLLGYSPLHNLREGAAYPATLITTGDHDDRVVPAHSFKFAAELQRVHVGEAPVLIRIQTRAGHGAGMPTSLAIAEAADVWAFLEGRLKG</sequence>
<dbReference type="SUPFAM" id="SSF53474">
    <property type="entry name" value="alpha/beta-Hydrolases"/>
    <property type="match status" value="1"/>
</dbReference>
<evidence type="ECO:0000259" key="8">
    <source>
        <dbReference type="Pfam" id="PF02897"/>
    </source>
</evidence>
<evidence type="ECO:0000259" key="7">
    <source>
        <dbReference type="Pfam" id="PF00326"/>
    </source>
</evidence>
<keyword evidence="6" id="KW-0720">Serine protease</keyword>